<dbReference type="OrthoDB" id="7054537at2"/>
<evidence type="ECO:0000256" key="2">
    <source>
        <dbReference type="SAM" id="SignalP"/>
    </source>
</evidence>
<dbReference type="SUPFAM" id="SSF51445">
    <property type="entry name" value="(Trans)glycosidases"/>
    <property type="match status" value="1"/>
</dbReference>
<accession>A0A0A5GF55</accession>
<reference evidence="3 4" key="1">
    <citation type="submission" date="2013-08" db="EMBL/GenBank/DDBJ databases">
        <authorList>
            <person name="Huang J."/>
            <person name="Wang G."/>
        </authorList>
    </citation>
    <scope>NUCLEOTIDE SEQUENCE [LARGE SCALE GENOMIC DNA]</scope>
    <source>
        <strain evidence="3 4">BH030004</strain>
    </source>
</reference>
<evidence type="ECO:0000256" key="1">
    <source>
        <dbReference type="SAM" id="MobiDB-lite"/>
    </source>
</evidence>
<evidence type="ECO:0000313" key="4">
    <source>
        <dbReference type="Proteomes" id="UP000030403"/>
    </source>
</evidence>
<evidence type="ECO:0000313" key="3">
    <source>
        <dbReference type="EMBL" id="KGX90624.1"/>
    </source>
</evidence>
<organism evidence="3 4">
    <name type="scientific">Pontibacillus marinus BH030004 = DSM 16465</name>
    <dbReference type="NCBI Taxonomy" id="1385511"/>
    <lineage>
        <taxon>Bacteria</taxon>
        <taxon>Bacillati</taxon>
        <taxon>Bacillota</taxon>
        <taxon>Bacilli</taxon>
        <taxon>Bacillales</taxon>
        <taxon>Bacillaceae</taxon>
        <taxon>Pontibacillus</taxon>
    </lineage>
</organism>
<dbReference type="EMBL" id="AVPF01000006">
    <property type="protein sequence ID" value="KGX90624.1"/>
    <property type="molecule type" value="Genomic_DNA"/>
</dbReference>
<dbReference type="eggNOG" id="COG1538">
    <property type="taxonomic scope" value="Bacteria"/>
</dbReference>
<feature type="compositionally biased region" description="Basic and acidic residues" evidence="1">
    <location>
        <begin position="290"/>
        <end position="299"/>
    </location>
</feature>
<comment type="caution">
    <text evidence="3">The sequence shown here is derived from an EMBL/GenBank/DDBJ whole genome shotgun (WGS) entry which is preliminary data.</text>
</comment>
<keyword evidence="2" id="KW-0732">Signal</keyword>
<gene>
    <name evidence="3" type="ORF">N783_19900</name>
</gene>
<proteinExistence type="predicted"/>
<sequence length="576" mass="66579">MYKKTLTFGIVCSILMLLMGFSHPGNKQHALWVKQADLNTETEDILKLSKKQDLNQIYLKINRQKTYGYYETFLRKANEAGIDVYAYGGKPSWGLEKNNYESLSFAYWVKDYNNSVAENAKMTGVMFKVLPYKLPQWSEDQTAILKQWKNIMQAAYEEAKLNSSLKVSVAIPFWLDNIDTPGQADMSFSTWLIRQFDETAILAYRDTMEGPNGVVELTENELKAASEYNKDIMIGVSLENSGSDVVSFHEEGVDDLYMHLDVLDKHVTQSSYIGTVIDDFQSWLQLSPLPEEKSETSPKEDEEESTESPQAEQKRGTYIWHASNLISEPDQIIQFAKEKDLNMLYTRLDLRQPFSKYQDFVEKAHEEGIEVHAMGGHPKWALEQLQPRIMKLVNYVKKYNGEATSAQKFDGIHIDVEPYTVNGWNRHNDEKLKEWMDNIKLFVKESKEDTNLEVSMDLAMWWDDRKTPGNPDLPFNKWVMKQMDHTSVMAFRDYAEGPGGILYMTEEEVNHANNLGKPVLLSLEMRPSLINKITFAEEGKAKMREQIDVLENSLQDDASYKGYMIHSYEYWKEAKE</sequence>
<dbReference type="STRING" id="1385511.GCA_000425225_01524"/>
<dbReference type="InterPro" id="IPR017853">
    <property type="entry name" value="GH"/>
</dbReference>
<keyword evidence="4" id="KW-1185">Reference proteome</keyword>
<protein>
    <submittedName>
        <fullName evidence="3">Uncharacterized protein</fullName>
    </submittedName>
</protein>
<dbReference type="RefSeq" id="WP_027448413.1">
    <property type="nucleotide sequence ID" value="NZ_AVPF01000006.1"/>
</dbReference>
<name>A0A0A5GF55_9BACI</name>
<feature type="signal peptide" evidence="2">
    <location>
        <begin position="1"/>
        <end position="24"/>
    </location>
</feature>
<dbReference type="AlphaFoldDB" id="A0A0A5GF55"/>
<feature type="region of interest" description="Disordered" evidence="1">
    <location>
        <begin position="290"/>
        <end position="314"/>
    </location>
</feature>
<feature type="chain" id="PRO_5039564311" evidence="2">
    <location>
        <begin position="25"/>
        <end position="576"/>
    </location>
</feature>
<dbReference type="Proteomes" id="UP000030403">
    <property type="component" value="Unassembled WGS sequence"/>
</dbReference>